<sequence length="520" mass="58242">MLFVDRKEALATEKRAKYRDVAFVKLEALGFSYEESKVESRRLRKLFTNSGCDEVNTRKRLPVCVDAESLTVAIQHSSLSPDLLIEEPKDTYRELNFPPGFRLECLEGLEIVRAAAPILSAGTNRWAVELYLAGNSDLRKALAEDHSCQVQPSDGDFYCKVRQHQLSGNAYLEKKWLGRLQAAGKRKKQNLVRLLKHSEFRSAFDCQLQMPGLAGGMNLGTIHVMFAMRCDEVTVPALGDTWSAILGHGADAMKRLDRRTVEAMELSAPASDERDATRLYGELRDGKIFGAFNHREREAIWQNVLAVSADRLIPSLRSFFEDLKYLHGPAECIKRLLGKPGDRESPQTLKATFSDAAQAKGSCVIQAAESRFVTRSAAAEDCLELGYRQVWMCAMRDYPDIPPAQRMPRGDLSVKPTADENVRVLSKFGALAHRLGFETRQIRDLCQRLPDREIALSMLRKARDPGQFHYDAESLGGYVEEITAMFGTASETSEEDCGLVADVRYLRPGGLLTKAFPLRT</sequence>
<dbReference type="Proteomes" id="UP000800036">
    <property type="component" value="Unassembled WGS sequence"/>
</dbReference>
<dbReference type="OrthoDB" id="5421195at2759"/>
<dbReference type="Pfam" id="PF12520">
    <property type="entry name" value="DUF3723"/>
    <property type="match status" value="1"/>
</dbReference>
<evidence type="ECO:0000313" key="2">
    <source>
        <dbReference type="Proteomes" id="UP000800036"/>
    </source>
</evidence>
<name>A0A6A5V3G8_9PLEO</name>
<gene>
    <name evidence="1" type="ORF">BU23DRAFT_537524</name>
</gene>
<dbReference type="AlphaFoldDB" id="A0A6A5V3G8"/>
<dbReference type="InterPro" id="IPR022198">
    <property type="entry name" value="DUF3723"/>
</dbReference>
<proteinExistence type="predicted"/>
<accession>A0A6A5V3G8</accession>
<evidence type="ECO:0000313" key="1">
    <source>
        <dbReference type="EMBL" id="KAF1970799.1"/>
    </source>
</evidence>
<reference evidence="1" key="1">
    <citation type="journal article" date="2020" name="Stud. Mycol.">
        <title>101 Dothideomycetes genomes: a test case for predicting lifestyles and emergence of pathogens.</title>
        <authorList>
            <person name="Haridas S."/>
            <person name="Albert R."/>
            <person name="Binder M."/>
            <person name="Bloem J."/>
            <person name="Labutti K."/>
            <person name="Salamov A."/>
            <person name="Andreopoulos B."/>
            <person name="Baker S."/>
            <person name="Barry K."/>
            <person name="Bills G."/>
            <person name="Bluhm B."/>
            <person name="Cannon C."/>
            <person name="Castanera R."/>
            <person name="Culley D."/>
            <person name="Daum C."/>
            <person name="Ezra D."/>
            <person name="Gonzalez J."/>
            <person name="Henrissat B."/>
            <person name="Kuo A."/>
            <person name="Liang C."/>
            <person name="Lipzen A."/>
            <person name="Lutzoni F."/>
            <person name="Magnuson J."/>
            <person name="Mondo S."/>
            <person name="Nolan M."/>
            <person name="Ohm R."/>
            <person name="Pangilinan J."/>
            <person name="Park H.-J."/>
            <person name="Ramirez L."/>
            <person name="Alfaro M."/>
            <person name="Sun H."/>
            <person name="Tritt A."/>
            <person name="Yoshinaga Y."/>
            <person name="Zwiers L.-H."/>
            <person name="Turgeon B."/>
            <person name="Goodwin S."/>
            <person name="Spatafora J."/>
            <person name="Crous P."/>
            <person name="Grigoriev I."/>
        </authorList>
    </citation>
    <scope>NUCLEOTIDE SEQUENCE</scope>
    <source>
        <strain evidence="1">CBS 107.79</strain>
    </source>
</reference>
<protein>
    <submittedName>
        <fullName evidence="1">Uncharacterized protein</fullName>
    </submittedName>
</protein>
<keyword evidence="2" id="KW-1185">Reference proteome</keyword>
<organism evidence="1 2">
    <name type="scientific">Bimuria novae-zelandiae CBS 107.79</name>
    <dbReference type="NCBI Taxonomy" id="1447943"/>
    <lineage>
        <taxon>Eukaryota</taxon>
        <taxon>Fungi</taxon>
        <taxon>Dikarya</taxon>
        <taxon>Ascomycota</taxon>
        <taxon>Pezizomycotina</taxon>
        <taxon>Dothideomycetes</taxon>
        <taxon>Pleosporomycetidae</taxon>
        <taxon>Pleosporales</taxon>
        <taxon>Massarineae</taxon>
        <taxon>Didymosphaeriaceae</taxon>
        <taxon>Bimuria</taxon>
    </lineage>
</organism>
<dbReference type="EMBL" id="ML976698">
    <property type="protein sequence ID" value="KAF1970799.1"/>
    <property type="molecule type" value="Genomic_DNA"/>
</dbReference>